<dbReference type="EMBL" id="NIDF01000184">
    <property type="protein sequence ID" value="TYJ51811.1"/>
    <property type="molecule type" value="Genomic_DNA"/>
</dbReference>
<protein>
    <submittedName>
        <fullName evidence="2">Uncharacterized protein</fullName>
    </submittedName>
</protein>
<evidence type="ECO:0000256" key="1">
    <source>
        <dbReference type="SAM" id="MobiDB-lite"/>
    </source>
</evidence>
<comment type="caution">
    <text evidence="2">The sequence shown here is derived from an EMBL/GenBank/DDBJ whole genome shotgun (WGS) entry which is preliminary data.</text>
</comment>
<sequence length="149" mass="16115">MSQAEESTPTQGATQDNETVVPENKDTVVPDGDNDTVMSETPATRRTAPSDGTTAPSRTITVEEDGTEVDPNGKTCRGQTKKMPQSEEPTRTEYPGSNAPTEITSSNRTQNRPPPPPSYPSYQAYYDDDADSVPGIDQVPELEEDRPGL</sequence>
<feature type="region of interest" description="Disordered" evidence="1">
    <location>
        <begin position="1"/>
        <end position="149"/>
    </location>
</feature>
<evidence type="ECO:0000313" key="2">
    <source>
        <dbReference type="EMBL" id="TYJ51811.1"/>
    </source>
</evidence>
<accession>A0A5D3ANV7</accession>
<organism evidence="2 3">
    <name type="scientific">Cryptococcus floricola</name>
    <dbReference type="NCBI Taxonomy" id="2591691"/>
    <lineage>
        <taxon>Eukaryota</taxon>
        <taxon>Fungi</taxon>
        <taxon>Dikarya</taxon>
        <taxon>Basidiomycota</taxon>
        <taxon>Agaricomycotina</taxon>
        <taxon>Tremellomycetes</taxon>
        <taxon>Tremellales</taxon>
        <taxon>Cryptococcaceae</taxon>
        <taxon>Cryptococcus</taxon>
    </lineage>
</organism>
<feature type="compositionally biased region" description="Polar residues" evidence="1">
    <location>
        <begin position="50"/>
        <end position="60"/>
    </location>
</feature>
<dbReference type="AlphaFoldDB" id="A0A5D3ANV7"/>
<feature type="compositionally biased region" description="Acidic residues" evidence="1">
    <location>
        <begin position="140"/>
        <end position="149"/>
    </location>
</feature>
<keyword evidence="3" id="KW-1185">Reference proteome</keyword>
<name>A0A5D3ANV7_9TREE</name>
<dbReference type="Proteomes" id="UP000322245">
    <property type="component" value="Unassembled WGS sequence"/>
</dbReference>
<gene>
    <name evidence="2" type="ORF">B9479_007606</name>
</gene>
<feature type="compositionally biased region" description="Polar residues" evidence="1">
    <location>
        <begin position="1"/>
        <end position="18"/>
    </location>
</feature>
<feature type="compositionally biased region" description="Polar residues" evidence="1">
    <location>
        <begin position="98"/>
        <end position="111"/>
    </location>
</feature>
<reference evidence="2 3" key="1">
    <citation type="submission" date="2017-05" db="EMBL/GenBank/DDBJ databases">
        <title>The Genome Sequence of Tsuchiyaea wingfieldii DSM 27421.</title>
        <authorList>
            <person name="Cuomo C."/>
            <person name="Passer A."/>
            <person name="Billmyre B."/>
            <person name="Heitman J."/>
        </authorList>
    </citation>
    <scope>NUCLEOTIDE SEQUENCE [LARGE SCALE GENOMIC DNA]</scope>
    <source>
        <strain evidence="2 3">DSM 27421</strain>
    </source>
</reference>
<proteinExistence type="predicted"/>
<evidence type="ECO:0000313" key="3">
    <source>
        <dbReference type="Proteomes" id="UP000322245"/>
    </source>
</evidence>